<keyword evidence="1" id="KW-0067">ATP-binding</keyword>
<dbReference type="Pfam" id="PF02655">
    <property type="entry name" value="ATP-grasp_3"/>
    <property type="match status" value="1"/>
</dbReference>
<dbReference type="Gene3D" id="3.30.470.20">
    <property type="entry name" value="ATP-grasp fold, B domain"/>
    <property type="match status" value="1"/>
</dbReference>
<dbReference type="SUPFAM" id="SSF56059">
    <property type="entry name" value="Glutathione synthetase ATP-binding domain-like"/>
    <property type="match status" value="1"/>
</dbReference>
<dbReference type="InterPro" id="IPR003806">
    <property type="entry name" value="ATP-grasp_PylC-type"/>
</dbReference>
<dbReference type="Gene3D" id="3.40.50.11770">
    <property type="match status" value="1"/>
</dbReference>
<keyword evidence="3" id="KW-0436">Ligase</keyword>
<organism evidence="3 4">
    <name type="scientific">Methylomagnum ishizawai</name>
    <dbReference type="NCBI Taxonomy" id="1760988"/>
    <lineage>
        <taxon>Bacteria</taxon>
        <taxon>Pseudomonadati</taxon>
        <taxon>Pseudomonadota</taxon>
        <taxon>Gammaproteobacteria</taxon>
        <taxon>Methylococcales</taxon>
        <taxon>Methylococcaceae</taxon>
        <taxon>Methylomagnum</taxon>
    </lineage>
</organism>
<proteinExistence type="predicted"/>
<dbReference type="GO" id="GO:0005524">
    <property type="term" value="F:ATP binding"/>
    <property type="evidence" value="ECO:0007669"/>
    <property type="project" value="UniProtKB-UniRule"/>
</dbReference>
<dbReference type="Proteomes" id="UP000192923">
    <property type="component" value="Unassembled WGS sequence"/>
</dbReference>
<dbReference type="GO" id="GO:0016874">
    <property type="term" value="F:ligase activity"/>
    <property type="evidence" value="ECO:0007669"/>
    <property type="project" value="UniProtKB-KW"/>
</dbReference>
<name>A0A1Y6D3G1_9GAMM</name>
<keyword evidence="4" id="KW-1185">Reference proteome</keyword>
<feature type="domain" description="ATP-grasp" evidence="2">
    <location>
        <begin position="116"/>
        <end position="311"/>
    </location>
</feature>
<evidence type="ECO:0000256" key="1">
    <source>
        <dbReference type="PROSITE-ProRule" id="PRU00409"/>
    </source>
</evidence>
<dbReference type="STRING" id="1760988.SAMN02949497_4560"/>
<dbReference type="EMBL" id="FXAM01000001">
    <property type="protein sequence ID" value="SMF97141.1"/>
    <property type="molecule type" value="Genomic_DNA"/>
</dbReference>
<dbReference type="Gene3D" id="2.30.36.100">
    <property type="match status" value="1"/>
</dbReference>
<dbReference type="RefSeq" id="WP_085215959.1">
    <property type="nucleotide sequence ID" value="NZ_FXAM01000001.1"/>
</dbReference>
<protein>
    <submittedName>
        <fullName evidence="3">Predicted ATP-dependent carboligase, ATP-grasp superfamily</fullName>
    </submittedName>
</protein>
<dbReference type="GO" id="GO:0046872">
    <property type="term" value="F:metal ion binding"/>
    <property type="evidence" value="ECO:0007669"/>
    <property type="project" value="InterPro"/>
</dbReference>
<dbReference type="InterPro" id="IPR040803">
    <property type="entry name" value="MfnD_preATP-grasp"/>
</dbReference>
<evidence type="ECO:0000313" key="3">
    <source>
        <dbReference type="EMBL" id="SMF97141.1"/>
    </source>
</evidence>
<dbReference type="PIRSF" id="PIRSF016766">
    <property type="entry name" value="UCP016766_ATPgrasp"/>
    <property type="match status" value="1"/>
</dbReference>
<dbReference type="InterPro" id="IPR011761">
    <property type="entry name" value="ATP-grasp"/>
</dbReference>
<dbReference type="InterPro" id="IPR024710">
    <property type="entry name" value="MfnD"/>
</dbReference>
<keyword evidence="1" id="KW-0547">Nucleotide-binding</keyword>
<dbReference type="Pfam" id="PF18301">
    <property type="entry name" value="preATP-grasp_3"/>
    <property type="match status" value="1"/>
</dbReference>
<gene>
    <name evidence="3" type="ORF">SAMN02949497_4560</name>
</gene>
<dbReference type="AlphaFoldDB" id="A0A1Y6D3G1"/>
<evidence type="ECO:0000313" key="4">
    <source>
        <dbReference type="Proteomes" id="UP000192923"/>
    </source>
</evidence>
<dbReference type="PROSITE" id="PS50975">
    <property type="entry name" value="ATP_GRASP"/>
    <property type="match status" value="1"/>
</dbReference>
<evidence type="ECO:0000259" key="2">
    <source>
        <dbReference type="PROSITE" id="PS50975"/>
    </source>
</evidence>
<sequence>MRILVFEYVTGGGLAPEIPPASLVVEGEFMLMALLRDLSGLPGVDILALRDARLPPPSGNFPRTEWIALDTGGDAERRFGELAAGCDAVWPIAPETGGILERLCRTVETLGKPLLTSPAAAVGIAASKFATARHLETHGIPVVKTLPLDAWPDPMFPMVVKPDDGVGCEGSRIVATPEAWRHCLERFAGQGYVAQPLIAGEALSLSALFAQGEAIALSLNRQHIIRRDGGFVLTGCGVNAVDAATATACGTLAPAIAATLPELWGYAGVDFILTPQGPRVLEINPRLTTSYTGLARALGVNPAGLILDLWRHGRLPDPARLDRVPVEITLEPEHEH</sequence>
<accession>A0A1Y6D3G1</accession>
<dbReference type="OrthoDB" id="271331at2"/>
<reference evidence="3 4" key="1">
    <citation type="submission" date="2016-12" db="EMBL/GenBank/DDBJ databases">
        <authorList>
            <person name="Song W.-J."/>
            <person name="Kurnit D.M."/>
        </authorList>
    </citation>
    <scope>NUCLEOTIDE SEQUENCE [LARGE SCALE GENOMIC DNA]</scope>
    <source>
        <strain evidence="3 4">175</strain>
    </source>
</reference>